<dbReference type="EMBL" id="JXQQ01000010">
    <property type="protein sequence ID" value="KIQ35337.1"/>
    <property type="molecule type" value="Genomic_DNA"/>
</dbReference>
<dbReference type="PANTHER" id="PTHR47506">
    <property type="entry name" value="TRANSCRIPTIONAL REGULATORY PROTEIN"/>
    <property type="match status" value="1"/>
</dbReference>
<sequence>MTQTRPLVPLDGEAPPRSANDSATTTAPKSRRTQAERVAESDRRMLEAATHLIAKNGYTQTTLEAIGVEAGYSRGLVQHRFGNKDRLLDELIKKIAADHRERLLERMRGLSGINALFCEIDCYLEGMDTPRDSSRAFFMLMQESLGPAPHIRSTFAAISARWHRALARQIENGQNAGQIRVDVDPAREAQLLIATARGLRMQAMLNPQTSDIASAIETFKDGLRARWLKPTTG</sequence>
<dbReference type="InterPro" id="IPR039538">
    <property type="entry name" value="BetI_C"/>
</dbReference>
<dbReference type="AlphaFoldDB" id="A0A0D0LAP7"/>
<evidence type="ECO:0000256" key="1">
    <source>
        <dbReference type="ARBA" id="ARBA00022491"/>
    </source>
</evidence>
<dbReference type="OrthoDB" id="5293556at2"/>
<dbReference type="SUPFAM" id="SSF48498">
    <property type="entry name" value="Tetracyclin repressor-like, C-terminal domain"/>
    <property type="match status" value="1"/>
</dbReference>
<dbReference type="InterPro" id="IPR001647">
    <property type="entry name" value="HTH_TetR"/>
</dbReference>
<feature type="DNA-binding region" description="H-T-H motif" evidence="5">
    <location>
        <begin position="62"/>
        <end position="81"/>
    </location>
</feature>
<dbReference type="Pfam" id="PF00440">
    <property type="entry name" value="TetR_N"/>
    <property type="match status" value="1"/>
</dbReference>
<evidence type="ECO:0000313" key="9">
    <source>
        <dbReference type="Proteomes" id="UP000032067"/>
    </source>
</evidence>
<dbReference type="PANTHER" id="PTHR47506:SF6">
    <property type="entry name" value="HTH-TYPE TRANSCRIPTIONAL REPRESSOR NEMR"/>
    <property type="match status" value="1"/>
</dbReference>
<reference evidence="8 9" key="1">
    <citation type="submission" date="2014-12" db="EMBL/GenBank/DDBJ databases">
        <title>16Stimator: statistical estimation of ribosomal gene copy numbers from draft genome assemblies.</title>
        <authorList>
            <person name="Perisin M.A."/>
            <person name="Vetter M."/>
            <person name="Gilbert J.A."/>
            <person name="Bergelson J."/>
        </authorList>
    </citation>
    <scope>NUCLEOTIDE SEQUENCE [LARGE SCALE GENOMIC DNA]</scope>
    <source>
        <strain evidence="8 9">MEDvA23</strain>
    </source>
</reference>
<keyword evidence="3 5" id="KW-0238">DNA-binding</keyword>
<dbReference type="PROSITE" id="PS50977">
    <property type="entry name" value="HTH_TETR_2"/>
    <property type="match status" value="1"/>
</dbReference>
<proteinExistence type="predicted"/>
<keyword evidence="2" id="KW-0805">Transcription regulation</keyword>
<accession>A0A0D0LAP7</accession>
<dbReference type="PRINTS" id="PR00455">
    <property type="entry name" value="HTHTETR"/>
</dbReference>
<dbReference type="InterPro" id="IPR009057">
    <property type="entry name" value="Homeodomain-like_sf"/>
</dbReference>
<dbReference type="SUPFAM" id="SSF46689">
    <property type="entry name" value="Homeodomain-like"/>
    <property type="match status" value="1"/>
</dbReference>
<dbReference type="InterPro" id="IPR036271">
    <property type="entry name" value="Tet_transcr_reg_TetR-rel_C_sf"/>
</dbReference>
<organism evidence="8 9">
    <name type="scientific">Variovorax paradoxus</name>
    <dbReference type="NCBI Taxonomy" id="34073"/>
    <lineage>
        <taxon>Bacteria</taxon>
        <taxon>Pseudomonadati</taxon>
        <taxon>Pseudomonadota</taxon>
        <taxon>Betaproteobacteria</taxon>
        <taxon>Burkholderiales</taxon>
        <taxon>Comamonadaceae</taxon>
        <taxon>Variovorax</taxon>
    </lineage>
</organism>
<dbReference type="RefSeq" id="WP_080898180.1">
    <property type="nucleotide sequence ID" value="NZ_JXQQ01000010.1"/>
</dbReference>
<comment type="caution">
    <text evidence="8">The sequence shown here is derived from an EMBL/GenBank/DDBJ whole genome shotgun (WGS) entry which is preliminary data.</text>
</comment>
<gene>
    <name evidence="8" type="ORF">RT97_05485</name>
</gene>
<feature type="region of interest" description="Disordered" evidence="6">
    <location>
        <begin position="1"/>
        <end position="41"/>
    </location>
</feature>
<feature type="compositionally biased region" description="Polar residues" evidence="6">
    <location>
        <begin position="19"/>
        <end position="28"/>
    </location>
</feature>
<evidence type="ECO:0000256" key="2">
    <source>
        <dbReference type="ARBA" id="ARBA00023015"/>
    </source>
</evidence>
<name>A0A0D0LAP7_VARPD</name>
<dbReference type="Proteomes" id="UP000032067">
    <property type="component" value="Unassembled WGS sequence"/>
</dbReference>
<keyword evidence="4" id="KW-0804">Transcription</keyword>
<evidence type="ECO:0000256" key="3">
    <source>
        <dbReference type="ARBA" id="ARBA00023125"/>
    </source>
</evidence>
<evidence type="ECO:0000313" key="8">
    <source>
        <dbReference type="EMBL" id="KIQ35337.1"/>
    </source>
</evidence>
<evidence type="ECO:0000256" key="4">
    <source>
        <dbReference type="ARBA" id="ARBA00023163"/>
    </source>
</evidence>
<keyword evidence="1" id="KW-0678">Repressor</keyword>
<evidence type="ECO:0000256" key="6">
    <source>
        <dbReference type="SAM" id="MobiDB-lite"/>
    </source>
</evidence>
<protein>
    <submittedName>
        <fullName evidence="8">TetR family transcriptional regulator</fullName>
    </submittedName>
</protein>
<dbReference type="Gene3D" id="1.10.357.10">
    <property type="entry name" value="Tetracycline Repressor, domain 2"/>
    <property type="match status" value="1"/>
</dbReference>
<dbReference type="GO" id="GO:0003677">
    <property type="term" value="F:DNA binding"/>
    <property type="evidence" value="ECO:0007669"/>
    <property type="project" value="UniProtKB-UniRule"/>
</dbReference>
<dbReference type="Pfam" id="PF13977">
    <property type="entry name" value="TetR_C_6"/>
    <property type="match status" value="1"/>
</dbReference>
<evidence type="ECO:0000256" key="5">
    <source>
        <dbReference type="PROSITE-ProRule" id="PRU00335"/>
    </source>
</evidence>
<evidence type="ECO:0000259" key="7">
    <source>
        <dbReference type="PROSITE" id="PS50977"/>
    </source>
</evidence>
<feature type="domain" description="HTH tetR-type" evidence="7">
    <location>
        <begin position="39"/>
        <end position="99"/>
    </location>
</feature>